<evidence type="ECO:0000256" key="1">
    <source>
        <dbReference type="SAM" id="Phobius"/>
    </source>
</evidence>
<dbReference type="Proteomes" id="UP000466864">
    <property type="component" value="Unassembled WGS sequence"/>
</dbReference>
<dbReference type="AlphaFoldDB" id="A0A7X2P856"/>
<keyword evidence="1" id="KW-0472">Membrane</keyword>
<reference evidence="2 3" key="1">
    <citation type="submission" date="2019-08" db="EMBL/GenBank/DDBJ databases">
        <title>In-depth cultivation of the pig gut microbiome towards novel bacterial diversity and tailored functional studies.</title>
        <authorList>
            <person name="Wylensek D."/>
            <person name="Hitch T.C.A."/>
            <person name="Clavel T."/>
        </authorList>
    </citation>
    <scope>NUCLEOTIDE SEQUENCE [LARGE SCALE GENOMIC DNA]</scope>
    <source>
        <strain evidence="2 3">Oil+RF-744-WCA-WT-13</strain>
    </source>
</reference>
<protein>
    <submittedName>
        <fullName evidence="2">Uncharacterized protein</fullName>
    </submittedName>
</protein>
<comment type="caution">
    <text evidence="2">The sequence shown here is derived from an EMBL/GenBank/DDBJ whole genome shotgun (WGS) entry which is preliminary data.</text>
</comment>
<accession>A0A7X2P856</accession>
<gene>
    <name evidence="2" type="ORF">FYJ60_06715</name>
</gene>
<keyword evidence="1" id="KW-0812">Transmembrane</keyword>
<feature type="transmembrane region" description="Helical" evidence="1">
    <location>
        <begin position="39"/>
        <end position="61"/>
    </location>
</feature>
<dbReference type="EMBL" id="VUMV01000004">
    <property type="protein sequence ID" value="MST82004.1"/>
    <property type="molecule type" value="Genomic_DNA"/>
</dbReference>
<proteinExistence type="predicted"/>
<keyword evidence="3" id="KW-1185">Reference proteome</keyword>
<feature type="transmembrane region" description="Helical" evidence="1">
    <location>
        <begin position="15"/>
        <end position="33"/>
    </location>
</feature>
<sequence length="65" mass="7033">MTKISRYRHKKREAWETRAGLFLMAALVFATFIDSDGIVGTVTMAGAVVSALLAGGCELLASRWS</sequence>
<evidence type="ECO:0000313" key="2">
    <source>
        <dbReference type="EMBL" id="MST82004.1"/>
    </source>
</evidence>
<evidence type="ECO:0000313" key="3">
    <source>
        <dbReference type="Proteomes" id="UP000466864"/>
    </source>
</evidence>
<name>A0A7X2P856_9FIRM</name>
<organism evidence="2 3">
    <name type="scientific">Bilifractor porci</name>
    <dbReference type="NCBI Taxonomy" id="2606636"/>
    <lineage>
        <taxon>Bacteria</taxon>
        <taxon>Bacillati</taxon>
        <taxon>Bacillota</taxon>
        <taxon>Clostridia</taxon>
        <taxon>Lachnospirales</taxon>
        <taxon>Lachnospiraceae</taxon>
        <taxon>Bilifractor</taxon>
    </lineage>
</organism>
<keyword evidence="1" id="KW-1133">Transmembrane helix</keyword>